<dbReference type="Proteomes" id="UP000516046">
    <property type="component" value="Chromosome"/>
</dbReference>
<dbReference type="Gene3D" id="2.115.10.20">
    <property type="entry name" value="Glycosyl hydrolase domain, family 43"/>
    <property type="match status" value="1"/>
</dbReference>
<name>A0A7G9WDN6_9FIRM</name>
<sequence length="400" mass="45676">MKNRKINKFATVCLLSAALLCSSGCSFVKFSVQPASKKTSSAVVRKTLLQTIPSSSKRAAAAALTKPQPLRNDGVRSVMHLDFLRLQKKYNLAAVPTYDGSNQSTHPKILYFPNGWHGYRYWMSITPYPGGNDDYENPCIVVSNDMTNWVTPRGIHNPVTGVPKDVRYGGHYSDSHLVMCKSRMELWYRYNAGNRKTRQPNYAKDFYYRILSSDGTHWSNPQLMQTAPQNMMSLAVNYQSGQYKFWYTDRSNRLMHAVSTDGTHWSQVVPCRIPLPAGYTPWHQDVVCCNNTYYLLQTGLYHKKYSFALFLSKSTDGIHFTNGVPFYPSANPVILHNTWLYRSSFFADTHNTFQMMISLRLPGQKWFMTKCSMPISQWNKACSSHQKVILNSSSATVRRV</sequence>
<accession>A0A7G9WDN6</accession>
<feature type="chain" id="PRO_5039355363" description="Glycosyl hydrolase family 32 N-terminal domain-containing protein" evidence="1">
    <location>
        <begin position="29"/>
        <end position="400"/>
    </location>
</feature>
<feature type="signal peptide" evidence="1">
    <location>
        <begin position="1"/>
        <end position="28"/>
    </location>
</feature>
<dbReference type="KEGG" id="caml:H6X83_07360"/>
<dbReference type="AlphaFoldDB" id="A0A7G9WDN6"/>
<evidence type="ECO:0000313" key="3">
    <source>
        <dbReference type="Proteomes" id="UP000516046"/>
    </source>
</evidence>
<reference evidence="2 3" key="1">
    <citation type="submission" date="2020-08" db="EMBL/GenBank/DDBJ databases">
        <authorList>
            <person name="Ren C."/>
            <person name="Gu Y."/>
            <person name="Xu Y."/>
        </authorList>
    </citation>
    <scope>NUCLEOTIDE SEQUENCE [LARGE SCALE GENOMIC DNA]</scope>
    <source>
        <strain evidence="2 3">LBM18003</strain>
    </source>
</reference>
<organism evidence="2 3">
    <name type="scientific">Caproicibacterium amylolyticum</name>
    <dbReference type="NCBI Taxonomy" id="2766537"/>
    <lineage>
        <taxon>Bacteria</taxon>
        <taxon>Bacillati</taxon>
        <taxon>Bacillota</taxon>
        <taxon>Clostridia</taxon>
        <taxon>Eubacteriales</taxon>
        <taxon>Oscillospiraceae</taxon>
        <taxon>Caproicibacterium</taxon>
    </lineage>
</organism>
<dbReference type="SUPFAM" id="SSF75005">
    <property type="entry name" value="Arabinanase/levansucrase/invertase"/>
    <property type="match status" value="1"/>
</dbReference>
<keyword evidence="1" id="KW-0732">Signal</keyword>
<protein>
    <recommendedName>
        <fullName evidence="4">Glycosyl hydrolase family 32 N-terminal domain-containing protein</fullName>
    </recommendedName>
</protein>
<dbReference type="RefSeq" id="WP_212505865.1">
    <property type="nucleotide sequence ID" value="NZ_CP060696.1"/>
</dbReference>
<evidence type="ECO:0008006" key="4">
    <source>
        <dbReference type="Google" id="ProtNLM"/>
    </source>
</evidence>
<evidence type="ECO:0000256" key="1">
    <source>
        <dbReference type="SAM" id="SignalP"/>
    </source>
</evidence>
<dbReference type="InterPro" id="IPR023296">
    <property type="entry name" value="Glyco_hydro_beta-prop_sf"/>
</dbReference>
<dbReference type="EMBL" id="CP060696">
    <property type="protein sequence ID" value="QNO16798.1"/>
    <property type="molecule type" value="Genomic_DNA"/>
</dbReference>
<proteinExistence type="predicted"/>
<keyword evidence="3" id="KW-1185">Reference proteome</keyword>
<gene>
    <name evidence="2" type="ORF">H6X83_07360</name>
</gene>
<evidence type="ECO:0000313" key="2">
    <source>
        <dbReference type="EMBL" id="QNO16798.1"/>
    </source>
</evidence>